<dbReference type="InterPro" id="IPR036047">
    <property type="entry name" value="F-box-like_dom_sf"/>
</dbReference>
<dbReference type="Proteomes" id="UP001396334">
    <property type="component" value="Unassembled WGS sequence"/>
</dbReference>
<dbReference type="Pfam" id="PF00646">
    <property type="entry name" value="F-box"/>
    <property type="match status" value="1"/>
</dbReference>
<dbReference type="InterPro" id="IPR055411">
    <property type="entry name" value="LRR_FXL15/At3g58940/PEG3-like"/>
</dbReference>
<protein>
    <recommendedName>
        <fullName evidence="5">F-box domain-containing protein</fullName>
    </recommendedName>
</protein>
<comment type="caution">
    <text evidence="3">The sequence shown here is derived from an EMBL/GenBank/DDBJ whole genome shotgun (WGS) entry which is preliminary data.</text>
</comment>
<accession>A0ABR2RC05</accession>
<dbReference type="EMBL" id="JBBPBN010000024">
    <property type="protein sequence ID" value="KAK9010354.1"/>
    <property type="molecule type" value="Genomic_DNA"/>
</dbReference>
<reference evidence="3 4" key="1">
    <citation type="journal article" date="2024" name="G3 (Bethesda)">
        <title>Genome assembly of Hibiscus sabdariffa L. provides insights into metabolisms of medicinal natural products.</title>
        <authorList>
            <person name="Kim T."/>
        </authorList>
    </citation>
    <scope>NUCLEOTIDE SEQUENCE [LARGE SCALE GENOMIC DNA]</scope>
    <source>
        <strain evidence="3">TK-2024</strain>
        <tissue evidence="3">Old leaves</tissue>
    </source>
</reference>
<keyword evidence="4" id="KW-1185">Reference proteome</keyword>
<proteinExistence type="predicted"/>
<dbReference type="InterPro" id="IPR055294">
    <property type="entry name" value="FBL60-like"/>
</dbReference>
<feature type="domain" description="F-box" evidence="1">
    <location>
        <begin position="14"/>
        <end position="54"/>
    </location>
</feature>
<dbReference type="InterPro" id="IPR006566">
    <property type="entry name" value="FBD"/>
</dbReference>
<dbReference type="Gene3D" id="3.80.10.10">
    <property type="entry name" value="Ribonuclease Inhibitor"/>
    <property type="match status" value="1"/>
</dbReference>
<evidence type="ECO:0000259" key="1">
    <source>
        <dbReference type="SMART" id="SM00256"/>
    </source>
</evidence>
<evidence type="ECO:0008006" key="5">
    <source>
        <dbReference type="Google" id="ProtNLM"/>
    </source>
</evidence>
<dbReference type="PANTHER" id="PTHR31293:SF12">
    <property type="entry name" value="RNI-LIKE SUPERFAMILY PROTEIN"/>
    <property type="match status" value="1"/>
</dbReference>
<dbReference type="Pfam" id="PF24758">
    <property type="entry name" value="LRR_At5g56370"/>
    <property type="match status" value="1"/>
</dbReference>
<dbReference type="SUPFAM" id="SSF52047">
    <property type="entry name" value="RNI-like"/>
    <property type="match status" value="1"/>
</dbReference>
<dbReference type="SMART" id="SM00256">
    <property type="entry name" value="FBOX"/>
    <property type="match status" value="1"/>
</dbReference>
<evidence type="ECO:0000313" key="4">
    <source>
        <dbReference type="Proteomes" id="UP001396334"/>
    </source>
</evidence>
<dbReference type="PANTHER" id="PTHR31293">
    <property type="entry name" value="RNI-LIKE SUPERFAMILY PROTEIN"/>
    <property type="match status" value="1"/>
</dbReference>
<evidence type="ECO:0000259" key="2">
    <source>
        <dbReference type="SMART" id="SM00579"/>
    </source>
</evidence>
<dbReference type="CDD" id="cd22160">
    <property type="entry name" value="F-box_AtFBL13-like"/>
    <property type="match status" value="1"/>
</dbReference>
<feature type="domain" description="FBD" evidence="2">
    <location>
        <begin position="272"/>
        <end position="342"/>
    </location>
</feature>
<dbReference type="InterPro" id="IPR053781">
    <property type="entry name" value="F-box_AtFBL13-like"/>
</dbReference>
<dbReference type="InterPro" id="IPR032675">
    <property type="entry name" value="LRR_dom_sf"/>
</dbReference>
<dbReference type="SMART" id="SM00579">
    <property type="entry name" value="FBD"/>
    <property type="match status" value="1"/>
</dbReference>
<organism evidence="3 4">
    <name type="scientific">Hibiscus sabdariffa</name>
    <name type="common">roselle</name>
    <dbReference type="NCBI Taxonomy" id="183260"/>
    <lineage>
        <taxon>Eukaryota</taxon>
        <taxon>Viridiplantae</taxon>
        <taxon>Streptophyta</taxon>
        <taxon>Embryophyta</taxon>
        <taxon>Tracheophyta</taxon>
        <taxon>Spermatophyta</taxon>
        <taxon>Magnoliopsida</taxon>
        <taxon>eudicotyledons</taxon>
        <taxon>Gunneridae</taxon>
        <taxon>Pentapetalae</taxon>
        <taxon>rosids</taxon>
        <taxon>malvids</taxon>
        <taxon>Malvales</taxon>
        <taxon>Malvaceae</taxon>
        <taxon>Malvoideae</taxon>
        <taxon>Hibiscus</taxon>
    </lineage>
</organism>
<dbReference type="Gene3D" id="1.20.1280.50">
    <property type="match status" value="1"/>
</dbReference>
<name>A0ABR2RC05_9ROSI</name>
<dbReference type="SUPFAM" id="SSF81383">
    <property type="entry name" value="F-box domain"/>
    <property type="match status" value="1"/>
</dbReference>
<dbReference type="InterPro" id="IPR001810">
    <property type="entry name" value="F-box_dom"/>
</dbReference>
<sequence>MANQPKSVGFFDSLADHILCQILSFLPTKDAARTSVLSSRWRYLFLSSISILDFESCLRSREREDNLLNFVDRFFSSPEMTSLECFRVRYGSPWGYEYLRIPGWGGVKEIALVSVQRKTPLTLPTSLFTCRSLVTLRLEGLVVNDVPTKSCLPNLKTLDFILLEFLDGHSVLKFISSSPALEHFALVGCRSISDIIIPSLSLRRLVLDDASFRSIKLDAPNLVYLRYVDIKAEEFTSTEVKSLETAVIFITPENNKDRQHAANVLQKICNVQSLYLSLAMIEIICFDREGYTFEMISYFLKHASVLELLTIPDTYIYVRGETAFEELLSLPKKSKKCRIELSTMSW</sequence>
<gene>
    <name evidence="3" type="ORF">V6N11_036865</name>
</gene>
<evidence type="ECO:0000313" key="3">
    <source>
        <dbReference type="EMBL" id="KAK9010354.1"/>
    </source>
</evidence>